<dbReference type="AlphaFoldDB" id="A0A1L7NV11"/>
<feature type="transmembrane region" description="Helical" evidence="1">
    <location>
        <begin position="326"/>
        <end position="346"/>
    </location>
</feature>
<dbReference type="EMBL" id="LC056060">
    <property type="protein sequence ID" value="BAW33747.1"/>
    <property type="molecule type" value="Genomic_DNA"/>
</dbReference>
<keyword evidence="1" id="KW-1133">Transmembrane helix</keyword>
<keyword evidence="2" id="KW-0675">Receptor</keyword>
<reference evidence="2" key="1">
    <citation type="journal article" date="2017" name="Insect Biochem. Mol. Biol.">
        <title>Expression map of a complete set of gustatory receptor genes in chemosensory organs of Bombyx mori.</title>
        <authorList>
            <person name="Guo H."/>
            <person name="Cheng T."/>
            <person name="Chen Z."/>
            <person name="Jiang L."/>
            <person name="Guo Y."/>
            <person name="Liu J."/>
            <person name="Li S."/>
            <person name="Taniai K."/>
            <person name="Asaoka K."/>
            <person name="Kadono-Okuda K."/>
            <person name="Arunkumar K.P."/>
            <person name="Wu J."/>
            <person name="Kishino H."/>
            <person name="Zhang H."/>
            <person name="Seth R.K."/>
            <person name="Gopinathan K.P."/>
            <person name="Montagne N."/>
            <person name="Jacquin-Joly E."/>
            <person name="Goldsmith M.R."/>
            <person name="Xia Q."/>
            <person name="Mita K."/>
        </authorList>
    </citation>
    <scope>NUCLEOTIDE SEQUENCE</scope>
    <source>
        <strain evidence="2">P50T</strain>
        <tissue evidence="2">Posterior silksland</tissue>
    </source>
</reference>
<proteinExistence type="predicted"/>
<feature type="transmembrane region" description="Helical" evidence="1">
    <location>
        <begin position="255"/>
        <end position="274"/>
    </location>
</feature>
<sequence length="351" mass="40614">MYLRSKKSRFKLFSFERMIKILLMICGHYVQTDSSNVVSSIHRLFSIAITICLCPNFEFNPFYFHVIESVLYSILSQFTQYGFFFRFCSTIKTFDLLSGFKQIPLYTKRVCFFLLITLFMRLFTVLIHFLAYQSKFVTFCAFIIMLSANTGHILMTIMFSTLHTRMKSIQKLFANNPIPVNIVGKNENASHIKRVRKGLICYNNLLDTLKDAEKEIQFTLTVTCLCHVPKIICYVYFVITVIYKSKFSGYNLVPLFDMILACMAVTAPAVFAELTKNTVDKIKKILGSQLLRCSDESLRYELEITLEYVIQRPFSFSIWRAVSLDASLPVAMTSLCITYVIVILQLTQLRP</sequence>
<evidence type="ECO:0000256" key="1">
    <source>
        <dbReference type="SAM" id="Phobius"/>
    </source>
</evidence>
<evidence type="ECO:0000313" key="2">
    <source>
        <dbReference type="EMBL" id="BAW33747.1"/>
    </source>
</evidence>
<name>A0A1L7NV11_BOMMO</name>
<keyword evidence="1" id="KW-0812">Transmembrane</keyword>
<feature type="transmembrane region" description="Helical" evidence="1">
    <location>
        <begin position="110"/>
        <end position="130"/>
    </location>
</feature>
<feature type="transmembrane region" description="Helical" evidence="1">
    <location>
        <begin position="218"/>
        <end position="243"/>
    </location>
</feature>
<keyword evidence="1" id="KW-0472">Membrane</keyword>
<accession>A0A1L7NV11</accession>
<feature type="transmembrane region" description="Helical" evidence="1">
    <location>
        <begin position="136"/>
        <end position="162"/>
    </location>
</feature>
<protein>
    <submittedName>
        <fullName evidence="2">Gustatory receptor 29</fullName>
    </submittedName>
</protein>
<organism evidence="2">
    <name type="scientific">Bombyx mori</name>
    <name type="common">Silk moth</name>
    <dbReference type="NCBI Taxonomy" id="7091"/>
    <lineage>
        <taxon>Eukaryota</taxon>
        <taxon>Metazoa</taxon>
        <taxon>Ecdysozoa</taxon>
        <taxon>Arthropoda</taxon>
        <taxon>Hexapoda</taxon>
        <taxon>Insecta</taxon>
        <taxon>Pterygota</taxon>
        <taxon>Neoptera</taxon>
        <taxon>Endopterygota</taxon>
        <taxon>Lepidoptera</taxon>
        <taxon>Glossata</taxon>
        <taxon>Ditrysia</taxon>
        <taxon>Bombycoidea</taxon>
        <taxon>Bombycidae</taxon>
        <taxon>Bombycinae</taxon>
        <taxon>Bombyx</taxon>
    </lineage>
</organism>
<gene>
    <name evidence="2" type="primary">BmGr29</name>
</gene>